<dbReference type="SUPFAM" id="SSF56349">
    <property type="entry name" value="DNA breaking-rejoining enzymes"/>
    <property type="match status" value="1"/>
</dbReference>
<sequence>MTMARTSPALKKYEEATAAYLHNLEHTGAAPLTVRNYASRLANFLAFWSRKNEVSHSAISDPSYTDVQAWRDDLLDQGRKLSTVRQYLKELNMFFTWASDPSLGASRWYEASPVSPRLIPDTRKLEARPYDQILTDEQV</sequence>
<evidence type="ECO:0000259" key="2">
    <source>
        <dbReference type="PROSITE" id="PS51900"/>
    </source>
</evidence>
<feature type="domain" description="Core-binding (CB)" evidence="2">
    <location>
        <begin position="11"/>
        <end position="99"/>
    </location>
</feature>
<dbReference type="PROSITE" id="PS51900">
    <property type="entry name" value="CB"/>
    <property type="match status" value="1"/>
</dbReference>
<dbReference type="Gene3D" id="1.10.150.130">
    <property type="match status" value="1"/>
</dbReference>
<evidence type="ECO:0000256" key="1">
    <source>
        <dbReference type="ARBA" id="ARBA00023125"/>
    </source>
</evidence>
<name>K1S764_9ZZZZ</name>
<accession>K1S764</accession>
<protein>
    <recommendedName>
        <fullName evidence="2">Core-binding (CB) domain-containing protein</fullName>
    </recommendedName>
</protein>
<dbReference type="InterPro" id="IPR004107">
    <property type="entry name" value="Integrase_SAM-like_N"/>
</dbReference>
<feature type="non-terminal residue" evidence="3">
    <location>
        <position position="139"/>
    </location>
</feature>
<dbReference type="GO" id="GO:0015074">
    <property type="term" value="P:DNA integration"/>
    <property type="evidence" value="ECO:0007669"/>
    <property type="project" value="InterPro"/>
</dbReference>
<organism evidence="3">
    <name type="scientific">human gut metagenome</name>
    <dbReference type="NCBI Taxonomy" id="408170"/>
    <lineage>
        <taxon>unclassified sequences</taxon>
        <taxon>metagenomes</taxon>
        <taxon>organismal metagenomes</taxon>
    </lineage>
</organism>
<dbReference type="InterPro" id="IPR010998">
    <property type="entry name" value="Integrase_recombinase_N"/>
</dbReference>
<dbReference type="AlphaFoldDB" id="K1S764"/>
<dbReference type="InterPro" id="IPR044068">
    <property type="entry name" value="CB"/>
</dbReference>
<comment type="caution">
    <text evidence="3">The sequence shown here is derived from an EMBL/GenBank/DDBJ whole genome shotgun (WGS) entry which is preliminary data.</text>
</comment>
<evidence type="ECO:0000313" key="3">
    <source>
        <dbReference type="EMBL" id="EKC43326.1"/>
    </source>
</evidence>
<dbReference type="Pfam" id="PF02899">
    <property type="entry name" value="Phage_int_SAM_1"/>
    <property type="match status" value="1"/>
</dbReference>
<gene>
    <name evidence="3" type="ORF">LEA_21198</name>
</gene>
<reference evidence="3" key="1">
    <citation type="journal article" date="2013" name="Environ. Microbiol.">
        <title>Microbiota from the distal guts of lean and obese adolescents exhibit partial functional redundancy besides clear differences in community structure.</title>
        <authorList>
            <person name="Ferrer M."/>
            <person name="Ruiz A."/>
            <person name="Lanza F."/>
            <person name="Haange S.B."/>
            <person name="Oberbach A."/>
            <person name="Till H."/>
            <person name="Bargiela R."/>
            <person name="Campoy C."/>
            <person name="Segura M.T."/>
            <person name="Richter M."/>
            <person name="von Bergen M."/>
            <person name="Seifert J."/>
            <person name="Suarez A."/>
        </authorList>
    </citation>
    <scope>NUCLEOTIDE SEQUENCE</scope>
</reference>
<dbReference type="InterPro" id="IPR011010">
    <property type="entry name" value="DNA_brk_join_enz"/>
</dbReference>
<dbReference type="EMBL" id="AJWY01014585">
    <property type="protein sequence ID" value="EKC43326.1"/>
    <property type="molecule type" value="Genomic_DNA"/>
</dbReference>
<dbReference type="GO" id="GO:0003677">
    <property type="term" value="F:DNA binding"/>
    <property type="evidence" value="ECO:0007669"/>
    <property type="project" value="UniProtKB-KW"/>
</dbReference>
<proteinExistence type="predicted"/>
<keyword evidence="1" id="KW-0238">DNA-binding</keyword>